<gene>
    <name evidence="1" type="ORF">QQF64_013679</name>
</gene>
<proteinExistence type="predicted"/>
<evidence type="ECO:0000313" key="2">
    <source>
        <dbReference type="Proteomes" id="UP001558613"/>
    </source>
</evidence>
<sequence length="137" mass="14896">MCFDSSCISISHIHPVLSLTPPTFSPPSILRPWPLPDCHVWVSQSAAMAAGSPLLCSPSCRWLHNSKALLCLVSGFVCLSLSMIVGEIKQWVRRRHEGLSTCYPAVETQPAHAGADLRVVEEIGSSFSAHYHTGICL</sequence>
<keyword evidence="2" id="KW-1185">Reference proteome</keyword>
<evidence type="ECO:0000313" key="1">
    <source>
        <dbReference type="EMBL" id="KAL1255618.1"/>
    </source>
</evidence>
<accession>A0ABR3LW11</accession>
<reference evidence="1 2" key="1">
    <citation type="submission" date="2023-09" db="EMBL/GenBank/DDBJ databases">
        <authorList>
            <person name="Wang M."/>
        </authorList>
    </citation>
    <scope>NUCLEOTIDE SEQUENCE [LARGE SCALE GENOMIC DNA]</scope>
    <source>
        <strain evidence="1">GT-2023</strain>
        <tissue evidence="1">Liver</tissue>
    </source>
</reference>
<comment type="caution">
    <text evidence="1">The sequence shown here is derived from an EMBL/GenBank/DDBJ whole genome shotgun (WGS) entry which is preliminary data.</text>
</comment>
<organism evidence="1 2">
    <name type="scientific">Cirrhinus molitorella</name>
    <name type="common">mud carp</name>
    <dbReference type="NCBI Taxonomy" id="172907"/>
    <lineage>
        <taxon>Eukaryota</taxon>
        <taxon>Metazoa</taxon>
        <taxon>Chordata</taxon>
        <taxon>Craniata</taxon>
        <taxon>Vertebrata</taxon>
        <taxon>Euteleostomi</taxon>
        <taxon>Actinopterygii</taxon>
        <taxon>Neopterygii</taxon>
        <taxon>Teleostei</taxon>
        <taxon>Ostariophysi</taxon>
        <taxon>Cypriniformes</taxon>
        <taxon>Cyprinidae</taxon>
        <taxon>Labeoninae</taxon>
        <taxon>Labeonini</taxon>
        <taxon>Cirrhinus</taxon>
    </lineage>
</organism>
<protein>
    <submittedName>
        <fullName evidence="1">Uncharacterized protein</fullName>
    </submittedName>
</protein>
<dbReference type="Proteomes" id="UP001558613">
    <property type="component" value="Unassembled WGS sequence"/>
</dbReference>
<name>A0ABR3LW11_9TELE</name>
<dbReference type="EMBL" id="JAYMGO010000019">
    <property type="protein sequence ID" value="KAL1255618.1"/>
    <property type="molecule type" value="Genomic_DNA"/>
</dbReference>